<dbReference type="AlphaFoldDB" id="A0AAD7R2H9"/>
<dbReference type="Proteomes" id="UP001221898">
    <property type="component" value="Unassembled WGS sequence"/>
</dbReference>
<organism evidence="2 3">
    <name type="scientific">Aldrovandia affinis</name>
    <dbReference type="NCBI Taxonomy" id="143900"/>
    <lineage>
        <taxon>Eukaryota</taxon>
        <taxon>Metazoa</taxon>
        <taxon>Chordata</taxon>
        <taxon>Craniata</taxon>
        <taxon>Vertebrata</taxon>
        <taxon>Euteleostomi</taxon>
        <taxon>Actinopterygii</taxon>
        <taxon>Neopterygii</taxon>
        <taxon>Teleostei</taxon>
        <taxon>Notacanthiformes</taxon>
        <taxon>Halosauridae</taxon>
        <taxon>Aldrovandia</taxon>
    </lineage>
</organism>
<name>A0AAD7R2H9_9TELE</name>
<dbReference type="EMBL" id="JAINUG010001085">
    <property type="protein sequence ID" value="KAJ8358232.1"/>
    <property type="molecule type" value="Genomic_DNA"/>
</dbReference>
<evidence type="ECO:0000256" key="1">
    <source>
        <dbReference type="SAM" id="MobiDB-lite"/>
    </source>
</evidence>
<proteinExistence type="predicted"/>
<evidence type="ECO:0000313" key="3">
    <source>
        <dbReference type="Proteomes" id="UP001221898"/>
    </source>
</evidence>
<comment type="caution">
    <text evidence="2">The sequence shown here is derived from an EMBL/GenBank/DDBJ whole genome shotgun (WGS) entry which is preliminary data.</text>
</comment>
<feature type="region of interest" description="Disordered" evidence="1">
    <location>
        <begin position="64"/>
        <end position="83"/>
    </location>
</feature>
<protein>
    <submittedName>
        <fullName evidence="2">Uncharacterized protein</fullName>
    </submittedName>
</protein>
<sequence>MVDAAEWRRQQEQDTDLRPVLQWVEVQQRPLVDEVAVLSKATKGCGLRLSPCGCVTVCYSGRGKSLRQGRRSGRELGRPGQASGCLSDIQRLAESTQPATEPLTPLHTLQTCV</sequence>
<accession>A0AAD7R2H9</accession>
<gene>
    <name evidence="2" type="ORF">AAFF_G00021440</name>
</gene>
<reference evidence="2" key="1">
    <citation type="journal article" date="2023" name="Science">
        <title>Genome structures resolve the early diversification of teleost fishes.</title>
        <authorList>
            <person name="Parey E."/>
            <person name="Louis A."/>
            <person name="Montfort J."/>
            <person name="Bouchez O."/>
            <person name="Roques C."/>
            <person name="Iampietro C."/>
            <person name="Lluch J."/>
            <person name="Castinel A."/>
            <person name="Donnadieu C."/>
            <person name="Desvignes T."/>
            <person name="Floi Bucao C."/>
            <person name="Jouanno E."/>
            <person name="Wen M."/>
            <person name="Mejri S."/>
            <person name="Dirks R."/>
            <person name="Jansen H."/>
            <person name="Henkel C."/>
            <person name="Chen W.J."/>
            <person name="Zahm M."/>
            <person name="Cabau C."/>
            <person name="Klopp C."/>
            <person name="Thompson A.W."/>
            <person name="Robinson-Rechavi M."/>
            <person name="Braasch I."/>
            <person name="Lecointre G."/>
            <person name="Bobe J."/>
            <person name="Postlethwait J.H."/>
            <person name="Berthelot C."/>
            <person name="Roest Crollius H."/>
            <person name="Guiguen Y."/>
        </authorList>
    </citation>
    <scope>NUCLEOTIDE SEQUENCE</scope>
    <source>
        <strain evidence="2">NC1722</strain>
    </source>
</reference>
<evidence type="ECO:0000313" key="2">
    <source>
        <dbReference type="EMBL" id="KAJ8358232.1"/>
    </source>
</evidence>
<keyword evidence="3" id="KW-1185">Reference proteome</keyword>